<dbReference type="Gene3D" id="1.20.1260.10">
    <property type="match status" value="1"/>
</dbReference>
<sequence length="111" mass="12190">MINVIETLLDYIKNSSTDDSPPPPHIGEAMGCWLYFTALAEEVPALETCLNTTTNSELLKLIQDSKNLAESQIDTLKKLMVKEGILLPEIPATKPKSDPNSNSIRSKSNGF</sequence>
<protein>
    <submittedName>
        <fullName evidence="2">Uncharacterized protein</fullName>
    </submittedName>
</protein>
<dbReference type="RefSeq" id="WP_235567298.1">
    <property type="nucleotide sequence ID" value="NZ_JACYVS010000001.1"/>
</dbReference>
<proteinExistence type="predicted"/>
<evidence type="ECO:0000313" key="3">
    <source>
        <dbReference type="Proteomes" id="UP001213771"/>
    </source>
</evidence>
<reference evidence="2 3" key="1">
    <citation type="submission" date="2023-02" db="EMBL/GenBank/DDBJ databases">
        <authorList>
            <person name="Olszewska D."/>
        </authorList>
    </citation>
    <scope>NUCLEOTIDE SEQUENCE [LARGE SCALE GENOMIC DNA]</scope>
    <source>
        <strain evidence="2 3">FDU301</strain>
    </source>
</reference>
<dbReference type="InterPro" id="IPR012347">
    <property type="entry name" value="Ferritin-like"/>
</dbReference>
<evidence type="ECO:0000313" key="2">
    <source>
        <dbReference type="EMBL" id="MDD9786495.1"/>
    </source>
</evidence>
<feature type="compositionally biased region" description="Polar residues" evidence="1">
    <location>
        <begin position="98"/>
        <end position="111"/>
    </location>
</feature>
<accession>A0ABD4X1Q6</accession>
<gene>
    <name evidence="2" type="ORF">PVE99_29410</name>
</gene>
<comment type="caution">
    <text evidence="2">The sequence shown here is derived from an EMBL/GenBank/DDBJ whole genome shotgun (WGS) entry which is preliminary data.</text>
</comment>
<evidence type="ECO:0000256" key="1">
    <source>
        <dbReference type="SAM" id="MobiDB-lite"/>
    </source>
</evidence>
<dbReference type="EMBL" id="JARAOX010000219">
    <property type="protein sequence ID" value="MDD9786495.1"/>
    <property type="molecule type" value="Genomic_DNA"/>
</dbReference>
<feature type="region of interest" description="Disordered" evidence="1">
    <location>
        <begin position="90"/>
        <end position="111"/>
    </location>
</feature>
<dbReference type="Proteomes" id="UP001213771">
    <property type="component" value="Unassembled WGS sequence"/>
</dbReference>
<dbReference type="AlphaFoldDB" id="A0ABD4X1Q6"/>
<name>A0ABD4X1Q6_PRIMG</name>
<organism evidence="2 3">
    <name type="scientific">Priestia megaterium</name>
    <name type="common">Bacillus megaterium</name>
    <dbReference type="NCBI Taxonomy" id="1404"/>
    <lineage>
        <taxon>Bacteria</taxon>
        <taxon>Bacillati</taxon>
        <taxon>Bacillota</taxon>
        <taxon>Bacilli</taxon>
        <taxon>Bacillales</taxon>
        <taxon>Bacillaceae</taxon>
        <taxon>Priestia</taxon>
    </lineage>
</organism>